<dbReference type="OrthoDB" id="1718524at2759"/>
<name>A0A6J5WDB8_PRUAR</name>
<protein>
    <submittedName>
        <fullName evidence="1">Uncharacterized protein</fullName>
    </submittedName>
</protein>
<dbReference type="EMBL" id="CAEKKB010000001">
    <property type="protein sequence ID" value="CAB4298351.1"/>
    <property type="molecule type" value="Genomic_DNA"/>
</dbReference>
<organism evidence="1 2">
    <name type="scientific">Prunus armeniaca</name>
    <name type="common">Apricot</name>
    <name type="synonym">Armeniaca vulgaris</name>
    <dbReference type="NCBI Taxonomy" id="36596"/>
    <lineage>
        <taxon>Eukaryota</taxon>
        <taxon>Viridiplantae</taxon>
        <taxon>Streptophyta</taxon>
        <taxon>Embryophyta</taxon>
        <taxon>Tracheophyta</taxon>
        <taxon>Spermatophyta</taxon>
        <taxon>Magnoliopsida</taxon>
        <taxon>eudicotyledons</taxon>
        <taxon>Gunneridae</taxon>
        <taxon>Pentapetalae</taxon>
        <taxon>rosids</taxon>
        <taxon>fabids</taxon>
        <taxon>Rosales</taxon>
        <taxon>Rosaceae</taxon>
        <taxon>Amygdaloideae</taxon>
        <taxon>Amygdaleae</taxon>
        <taxon>Prunus</taxon>
    </lineage>
</organism>
<accession>A0A6J5WDB8</accession>
<dbReference type="Proteomes" id="UP000507245">
    <property type="component" value="Unassembled WGS sequence"/>
</dbReference>
<evidence type="ECO:0000313" key="1">
    <source>
        <dbReference type="EMBL" id="CAB4298351.1"/>
    </source>
</evidence>
<gene>
    <name evidence="1" type="ORF">ORAREDHAP_LOCUS10650</name>
</gene>
<proteinExistence type="predicted"/>
<reference evidence="2" key="1">
    <citation type="journal article" date="2020" name="Genome Biol.">
        <title>Gamete binning: chromosome-level and haplotype-resolved genome assembly enabled by high-throughput single-cell sequencing of gamete genomes.</title>
        <authorList>
            <person name="Campoy J.A."/>
            <person name="Sun H."/>
            <person name="Goel M."/>
            <person name="Jiao W.-B."/>
            <person name="Folz-Donahue K."/>
            <person name="Wang N."/>
            <person name="Rubio M."/>
            <person name="Liu C."/>
            <person name="Kukat C."/>
            <person name="Ruiz D."/>
            <person name="Huettel B."/>
            <person name="Schneeberger K."/>
        </authorList>
    </citation>
    <scope>NUCLEOTIDE SEQUENCE [LARGE SCALE GENOMIC DNA]</scope>
    <source>
        <strain evidence="2">cv. Rojo Pasion</strain>
    </source>
</reference>
<keyword evidence="2" id="KW-1185">Reference proteome</keyword>
<sequence>MQSASFTSSGAQEILKLLPHAFVDPSRLSELFGMAKDVAQPTLPSKRVFQVYGCVVTSKDMVEHIDSTTPFDKIIEYQAASRFNKGRMWACWNL</sequence>
<evidence type="ECO:0000313" key="2">
    <source>
        <dbReference type="Proteomes" id="UP000507245"/>
    </source>
</evidence>
<dbReference type="AlphaFoldDB" id="A0A6J5WDB8"/>